<proteinExistence type="predicted"/>
<keyword evidence="2" id="KW-1185">Reference proteome</keyword>
<protein>
    <submittedName>
        <fullName evidence="1">Uncharacterized protein</fullName>
    </submittedName>
</protein>
<accession>A0A1H2B1Y1</accession>
<dbReference type="AlphaFoldDB" id="A0A1H2B1Y1"/>
<name>A0A1H2B1Y1_MUCMA</name>
<gene>
    <name evidence="1" type="ORF">SAMN05216490_3854</name>
</gene>
<evidence type="ECO:0000313" key="1">
    <source>
        <dbReference type="EMBL" id="SDT52047.1"/>
    </source>
</evidence>
<organism evidence="1 2">
    <name type="scientific">Mucilaginibacter mallensis</name>
    <dbReference type="NCBI Taxonomy" id="652787"/>
    <lineage>
        <taxon>Bacteria</taxon>
        <taxon>Pseudomonadati</taxon>
        <taxon>Bacteroidota</taxon>
        <taxon>Sphingobacteriia</taxon>
        <taxon>Sphingobacteriales</taxon>
        <taxon>Sphingobacteriaceae</taxon>
        <taxon>Mucilaginibacter</taxon>
    </lineage>
</organism>
<dbReference type="EMBL" id="LT629740">
    <property type="protein sequence ID" value="SDT52047.1"/>
    <property type="molecule type" value="Genomic_DNA"/>
</dbReference>
<dbReference type="Proteomes" id="UP000199679">
    <property type="component" value="Chromosome I"/>
</dbReference>
<reference evidence="1 2" key="1">
    <citation type="submission" date="2016-10" db="EMBL/GenBank/DDBJ databases">
        <authorList>
            <person name="de Groot N.N."/>
        </authorList>
    </citation>
    <scope>NUCLEOTIDE SEQUENCE [LARGE SCALE GENOMIC DNA]</scope>
    <source>
        <strain evidence="1 2">MP1X4</strain>
    </source>
</reference>
<evidence type="ECO:0000313" key="2">
    <source>
        <dbReference type="Proteomes" id="UP000199679"/>
    </source>
</evidence>
<sequence>MTVTITILCSIISGLVVWICQQFYSNNKDRRTKNNLNVVNLSSSKKIVTSSILIDLKPGRNLELAFEMLGKPLKINTKDSQVFTNKEILINSYLFAVKNARIKITSKDKTVINSITIFPTDSSFRLEAHPNPMNNETITFNQSKLDRQIDKEWQHTVLVARHDESFVLTKYIGNSLYTTYTYFGDIPLGWRNYKKIHNTNGFINGFIKGICLSDTKEDIYYIYAYELR</sequence>